<dbReference type="OrthoDB" id="5176171at2"/>
<proteinExistence type="predicted"/>
<dbReference type="Gene3D" id="3.30.460.10">
    <property type="entry name" value="Beta Polymerase, domain 2"/>
    <property type="match status" value="1"/>
</dbReference>
<dbReference type="Proteomes" id="UP000184501">
    <property type="component" value="Unassembled WGS sequence"/>
</dbReference>
<sequence>MRFDDEAFAEEITRRLAGLPGVEAVSLGGSRATGTHRPDSDWDFAIYYRGGFTPDSLRALGWSGVVSEIGEWGGGVFNGGAWLEIDGRHVDVHYRDLREVEHQLAEARAGRFHVERLMFHLAGIPSYLVVAELALNRVLRGTLPRPDYPEVLRENARRRWWGDASLTLGYARAAHAERGHLAECVGAIATAACQAGHAVLAARAEWITNEKTLVDRAGLRADLDEVLAGLTAEPSALVAAVDDATARLSSAVLSA</sequence>
<evidence type="ECO:0000313" key="2">
    <source>
        <dbReference type="EMBL" id="SHF79929.1"/>
    </source>
</evidence>
<accession>A0A1M5EL13</accession>
<protein>
    <submittedName>
        <fullName evidence="2">Nucleotidyltransferase domain-containing protein</fullName>
    </submittedName>
</protein>
<gene>
    <name evidence="2" type="ORF">SAMN05444320_10533</name>
</gene>
<feature type="domain" description="Polymerase nucleotidyl transferase" evidence="1">
    <location>
        <begin position="17"/>
        <end position="61"/>
    </location>
</feature>
<dbReference type="InterPro" id="IPR002934">
    <property type="entry name" value="Polymerase_NTP_transf_dom"/>
</dbReference>
<dbReference type="AlphaFoldDB" id="A0A1M5EL13"/>
<dbReference type="STRING" id="2017.SAMN05444320_10533"/>
<evidence type="ECO:0000259" key="1">
    <source>
        <dbReference type="Pfam" id="PF01909"/>
    </source>
</evidence>
<keyword evidence="2" id="KW-0808">Transferase</keyword>
<name>A0A1M5EL13_STRHI</name>
<dbReference type="CDD" id="cd05403">
    <property type="entry name" value="NT_KNTase_like"/>
    <property type="match status" value="1"/>
</dbReference>
<organism evidence="2 3">
    <name type="scientific">Streptoalloteichus hindustanus</name>
    <dbReference type="NCBI Taxonomy" id="2017"/>
    <lineage>
        <taxon>Bacteria</taxon>
        <taxon>Bacillati</taxon>
        <taxon>Actinomycetota</taxon>
        <taxon>Actinomycetes</taxon>
        <taxon>Pseudonocardiales</taxon>
        <taxon>Pseudonocardiaceae</taxon>
        <taxon>Streptoalloteichus</taxon>
    </lineage>
</organism>
<dbReference type="Pfam" id="PF01909">
    <property type="entry name" value="NTP_transf_2"/>
    <property type="match status" value="1"/>
</dbReference>
<dbReference type="SUPFAM" id="SSF81301">
    <property type="entry name" value="Nucleotidyltransferase"/>
    <property type="match status" value="1"/>
</dbReference>
<dbReference type="EMBL" id="FQVN01000005">
    <property type="protein sequence ID" value="SHF79929.1"/>
    <property type="molecule type" value="Genomic_DNA"/>
</dbReference>
<dbReference type="GO" id="GO:0016740">
    <property type="term" value="F:transferase activity"/>
    <property type="evidence" value="ECO:0007669"/>
    <property type="project" value="UniProtKB-KW"/>
</dbReference>
<dbReference type="RefSeq" id="WP_073484007.1">
    <property type="nucleotide sequence ID" value="NZ_FQVN01000005.1"/>
</dbReference>
<dbReference type="InterPro" id="IPR043519">
    <property type="entry name" value="NT_sf"/>
</dbReference>
<reference evidence="2 3" key="1">
    <citation type="submission" date="2016-11" db="EMBL/GenBank/DDBJ databases">
        <authorList>
            <person name="Jaros S."/>
            <person name="Januszkiewicz K."/>
            <person name="Wedrychowicz H."/>
        </authorList>
    </citation>
    <scope>NUCLEOTIDE SEQUENCE [LARGE SCALE GENOMIC DNA]</scope>
    <source>
        <strain evidence="2 3">DSM 44523</strain>
    </source>
</reference>
<keyword evidence="3" id="KW-1185">Reference proteome</keyword>
<evidence type="ECO:0000313" key="3">
    <source>
        <dbReference type="Proteomes" id="UP000184501"/>
    </source>
</evidence>